<dbReference type="EMBL" id="BARW01013389">
    <property type="protein sequence ID" value="GAI79396.1"/>
    <property type="molecule type" value="Genomic_DNA"/>
</dbReference>
<feature type="non-terminal residue" evidence="8">
    <location>
        <position position="1"/>
    </location>
</feature>
<evidence type="ECO:0000256" key="3">
    <source>
        <dbReference type="ARBA" id="ARBA00022741"/>
    </source>
</evidence>
<feature type="domain" description="Histidine kinase" evidence="7">
    <location>
        <begin position="1"/>
        <end position="145"/>
    </location>
</feature>
<dbReference type="GO" id="GO:0005524">
    <property type="term" value="F:ATP binding"/>
    <property type="evidence" value="ECO:0007669"/>
    <property type="project" value="UniProtKB-KW"/>
</dbReference>
<keyword evidence="2" id="KW-0808">Transferase</keyword>
<dbReference type="AlphaFoldDB" id="X1SJQ4"/>
<keyword evidence="1" id="KW-0597">Phosphoprotein</keyword>
<protein>
    <recommendedName>
        <fullName evidence="7">Histidine kinase domain-containing protein</fullName>
    </recommendedName>
</protein>
<sequence length="149" mass="16737">NVIYNAFSVLEKEIEQVGAEVDLPSTYTEVTVDQAEIQEVIVNLLHNSLYWLKQVPKDSRFITVKINRKEEYELEIIFSDSGPGIEEEYQDMIFDAYFSTKPNGIGLGLTIAGEIVSDYYDGTMALIKEGPLPGTTCSFRYLSASSQFS</sequence>
<dbReference type="SMART" id="SM00387">
    <property type="entry name" value="HATPase_c"/>
    <property type="match status" value="1"/>
</dbReference>
<evidence type="ECO:0000256" key="2">
    <source>
        <dbReference type="ARBA" id="ARBA00022679"/>
    </source>
</evidence>
<evidence type="ECO:0000259" key="7">
    <source>
        <dbReference type="PROSITE" id="PS50109"/>
    </source>
</evidence>
<comment type="caution">
    <text evidence="8">The sequence shown here is derived from an EMBL/GenBank/DDBJ whole genome shotgun (WGS) entry which is preliminary data.</text>
</comment>
<keyword evidence="3" id="KW-0547">Nucleotide-binding</keyword>
<dbReference type="InterPro" id="IPR005467">
    <property type="entry name" value="His_kinase_dom"/>
</dbReference>
<name>X1SJQ4_9ZZZZ</name>
<dbReference type="PROSITE" id="PS50109">
    <property type="entry name" value="HIS_KIN"/>
    <property type="match status" value="1"/>
</dbReference>
<dbReference type="PANTHER" id="PTHR43065:SF10">
    <property type="entry name" value="PEROXIDE STRESS-ACTIVATED HISTIDINE KINASE MAK3"/>
    <property type="match status" value="1"/>
</dbReference>
<evidence type="ECO:0000256" key="5">
    <source>
        <dbReference type="ARBA" id="ARBA00022840"/>
    </source>
</evidence>
<dbReference type="InterPro" id="IPR036890">
    <property type="entry name" value="HATPase_C_sf"/>
</dbReference>
<evidence type="ECO:0000256" key="6">
    <source>
        <dbReference type="ARBA" id="ARBA00023012"/>
    </source>
</evidence>
<keyword evidence="5" id="KW-0067">ATP-binding</keyword>
<dbReference type="Pfam" id="PF02518">
    <property type="entry name" value="HATPase_c"/>
    <property type="match status" value="1"/>
</dbReference>
<evidence type="ECO:0000313" key="8">
    <source>
        <dbReference type="EMBL" id="GAI79396.1"/>
    </source>
</evidence>
<reference evidence="8" key="1">
    <citation type="journal article" date="2014" name="Front. Microbiol.">
        <title>High frequency of phylogenetically diverse reductive dehalogenase-homologous genes in deep subseafloor sedimentary metagenomes.</title>
        <authorList>
            <person name="Kawai M."/>
            <person name="Futagami T."/>
            <person name="Toyoda A."/>
            <person name="Takaki Y."/>
            <person name="Nishi S."/>
            <person name="Hori S."/>
            <person name="Arai W."/>
            <person name="Tsubouchi T."/>
            <person name="Morono Y."/>
            <person name="Uchiyama I."/>
            <person name="Ito T."/>
            <person name="Fujiyama A."/>
            <person name="Inagaki F."/>
            <person name="Takami H."/>
        </authorList>
    </citation>
    <scope>NUCLEOTIDE SEQUENCE</scope>
    <source>
        <strain evidence="8">Expedition CK06-06</strain>
    </source>
</reference>
<feature type="non-terminal residue" evidence="8">
    <location>
        <position position="149"/>
    </location>
</feature>
<evidence type="ECO:0000256" key="4">
    <source>
        <dbReference type="ARBA" id="ARBA00022777"/>
    </source>
</evidence>
<dbReference type="InterPro" id="IPR004358">
    <property type="entry name" value="Sig_transdc_His_kin-like_C"/>
</dbReference>
<proteinExistence type="predicted"/>
<dbReference type="GO" id="GO:0016301">
    <property type="term" value="F:kinase activity"/>
    <property type="evidence" value="ECO:0007669"/>
    <property type="project" value="UniProtKB-KW"/>
</dbReference>
<dbReference type="SUPFAM" id="SSF55874">
    <property type="entry name" value="ATPase domain of HSP90 chaperone/DNA topoisomerase II/histidine kinase"/>
    <property type="match status" value="1"/>
</dbReference>
<accession>X1SJQ4</accession>
<dbReference type="Gene3D" id="3.30.565.10">
    <property type="entry name" value="Histidine kinase-like ATPase, C-terminal domain"/>
    <property type="match status" value="1"/>
</dbReference>
<dbReference type="PRINTS" id="PR00344">
    <property type="entry name" value="BCTRLSENSOR"/>
</dbReference>
<dbReference type="GO" id="GO:0000160">
    <property type="term" value="P:phosphorelay signal transduction system"/>
    <property type="evidence" value="ECO:0007669"/>
    <property type="project" value="UniProtKB-KW"/>
</dbReference>
<dbReference type="PANTHER" id="PTHR43065">
    <property type="entry name" value="SENSOR HISTIDINE KINASE"/>
    <property type="match status" value="1"/>
</dbReference>
<keyword evidence="4" id="KW-0418">Kinase</keyword>
<evidence type="ECO:0000256" key="1">
    <source>
        <dbReference type="ARBA" id="ARBA00022553"/>
    </source>
</evidence>
<keyword evidence="6" id="KW-0902">Two-component regulatory system</keyword>
<organism evidence="8">
    <name type="scientific">marine sediment metagenome</name>
    <dbReference type="NCBI Taxonomy" id="412755"/>
    <lineage>
        <taxon>unclassified sequences</taxon>
        <taxon>metagenomes</taxon>
        <taxon>ecological metagenomes</taxon>
    </lineage>
</organism>
<gene>
    <name evidence="8" type="ORF">S12H4_24582</name>
</gene>
<dbReference type="InterPro" id="IPR003594">
    <property type="entry name" value="HATPase_dom"/>
</dbReference>